<proteinExistence type="predicted"/>
<dbReference type="AlphaFoldDB" id="A0A1M4EM68"/>
<dbReference type="EC" id="2.5.1.31" evidence="1"/>
<protein>
    <submittedName>
        <fullName evidence="1">Undecaprenyl diphosphate synthase</fullName>
        <ecNumber evidence="1">2.5.1.31</ecNumber>
    </submittedName>
</protein>
<reference evidence="1" key="1">
    <citation type="submission" date="2016-04" db="EMBL/GenBank/DDBJ databases">
        <authorList>
            <person name="Evans L.H."/>
            <person name="Alamgir A."/>
            <person name="Owens N."/>
            <person name="Weber N.D."/>
            <person name="Virtaneva K."/>
            <person name="Barbian K."/>
            <person name="Babar A."/>
            <person name="Rosenke K."/>
        </authorList>
    </citation>
    <scope>NUCLEOTIDE SEQUENCE</scope>
    <source>
        <strain evidence="1">Nono1</strain>
    </source>
</reference>
<organism evidence="1">
    <name type="scientific">Nonomuraea gerenzanensis</name>
    <dbReference type="NCBI Taxonomy" id="93944"/>
    <lineage>
        <taxon>Bacteria</taxon>
        <taxon>Bacillati</taxon>
        <taxon>Actinomycetota</taxon>
        <taxon>Actinomycetes</taxon>
        <taxon>Streptosporangiales</taxon>
        <taxon>Streptosporangiaceae</taxon>
        <taxon>Nonomuraea</taxon>
    </lineage>
</organism>
<sequence length="42" mass="4999">MRLVRRAVRKHAPVLHARGIRCRFLGMTDPRIRRRWCATSPT</sequence>
<accession>A0A1M4EM68</accession>
<dbReference type="EMBL" id="LT559118">
    <property type="protein sequence ID" value="SBO99946.1"/>
    <property type="molecule type" value="Genomic_DNA"/>
</dbReference>
<keyword evidence="1" id="KW-0808">Transferase</keyword>
<dbReference type="GO" id="GO:0008834">
    <property type="term" value="F:ditrans,polycis-undecaprenyl-diphosphate synthase [(2E,6E)-farnesyl-diphosphate specific] activity"/>
    <property type="evidence" value="ECO:0007669"/>
    <property type="project" value="UniProtKB-EC"/>
</dbReference>
<name>A0A1M4EM68_9ACTN</name>
<evidence type="ECO:0000313" key="1">
    <source>
        <dbReference type="EMBL" id="SBO99946.1"/>
    </source>
</evidence>
<gene>
    <name evidence="1" type="ORF">BN4615_P9462</name>
</gene>